<dbReference type="EMBL" id="JAHLFG010000001">
    <property type="protein sequence ID" value="MBU3825878.1"/>
    <property type="molecule type" value="Genomic_DNA"/>
</dbReference>
<proteinExistence type="predicted"/>
<evidence type="ECO:0000259" key="3">
    <source>
        <dbReference type="PROSITE" id="PS51462"/>
    </source>
</evidence>
<organism evidence="4 5">
    <name type="scientific">Candidatus Anaerobiospirillum merdipullorum</name>
    <dbReference type="NCBI Taxonomy" id="2838450"/>
    <lineage>
        <taxon>Bacteria</taxon>
        <taxon>Pseudomonadati</taxon>
        <taxon>Pseudomonadota</taxon>
        <taxon>Gammaproteobacteria</taxon>
        <taxon>Aeromonadales</taxon>
        <taxon>Succinivibrionaceae</taxon>
        <taxon>Anaerobiospirillum</taxon>
    </lineage>
</organism>
<evidence type="ECO:0000313" key="5">
    <source>
        <dbReference type="Proteomes" id="UP000824150"/>
    </source>
</evidence>
<gene>
    <name evidence="4" type="primary">nudE</name>
    <name evidence="4" type="ORF">IAA31_00065</name>
</gene>
<dbReference type="SUPFAM" id="SSF55811">
    <property type="entry name" value="Nudix"/>
    <property type="match status" value="1"/>
</dbReference>
<dbReference type="NCBIfam" id="NF008736">
    <property type="entry name" value="PRK11762.1"/>
    <property type="match status" value="1"/>
</dbReference>
<evidence type="ECO:0000313" key="4">
    <source>
        <dbReference type="EMBL" id="MBU3825878.1"/>
    </source>
</evidence>
<dbReference type="InterPro" id="IPR015797">
    <property type="entry name" value="NUDIX_hydrolase-like_dom_sf"/>
</dbReference>
<dbReference type="PROSITE" id="PS51462">
    <property type="entry name" value="NUDIX"/>
    <property type="match status" value="1"/>
</dbReference>
<protein>
    <submittedName>
        <fullName evidence="4">ADP compounds hydrolase NudE</fullName>
        <ecNumber evidence="4">3.6.1.-</ecNumber>
    </submittedName>
</protein>
<name>A0A9E2KLV6_9GAMM</name>
<reference evidence="4" key="2">
    <citation type="submission" date="2021-04" db="EMBL/GenBank/DDBJ databases">
        <authorList>
            <person name="Gilroy R."/>
        </authorList>
    </citation>
    <scope>NUCLEOTIDE SEQUENCE</scope>
    <source>
        <strain evidence="4">687</strain>
    </source>
</reference>
<evidence type="ECO:0000256" key="1">
    <source>
        <dbReference type="ARBA" id="ARBA00001946"/>
    </source>
</evidence>
<dbReference type="Pfam" id="PF00293">
    <property type="entry name" value="NUDIX"/>
    <property type="match status" value="1"/>
</dbReference>
<dbReference type="EC" id="3.6.1.-" evidence="4"/>
<comment type="cofactor">
    <cofactor evidence="1">
        <name>Mg(2+)</name>
        <dbReference type="ChEBI" id="CHEBI:18420"/>
    </cofactor>
</comment>
<dbReference type="InterPro" id="IPR000086">
    <property type="entry name" value="NUDIX_hydrolase_dom"/>
</dbReference>
<dbReference type="AlphaFoldDB" id="A0A9E2KLV6"/>
<feature type="domain" description="Nudix hydrolase" evidence="3">
    <location>
        <begin position="47"/>
        <end position="182"/>
    </location>
</feature>
<dbReference type="Proteomes" id="UP000824150">
    <property type="component" value="Unassembled WGS sequence"/>
</dbReference>
<dbReference type="Gene3D" id="3.90.79.10">
    <property type="entry name" value="Nucleoside Triphosphate Pyrophosphohydrolase"/>
    <property type="match status" value="1"/>
</dbReference>
<dbReference type="InterPro" id="IPR020084">
    <property type="entry name" value="NUDIX_hydrolase_CS"/>
</dbReference>
<reference evidence="4" key="1">
    <citation type="journal article" date="2021" name="PeerJ">
        <title>Extensive microbial diversity within the chicken gut microbiome revealed by metagenomics and culture.</title>
        <authorList>
            <person name="Gilroy R."/>
            <person name="Ravi A."/>
            <person name="Getino M."/>
            <person name="Pursley I."/>
            <person name="Horton D.L."/>
            <person name="Alikhan N.F."/>
            <person name="Baker D."/>
            <person name="Gharbi K."/>
            <person name="Hall N."/>
            <person name="Watson M."/>
            <person name="Adriaenssens E.M."/>
            <person name="Foster-Nyarko E."/>
            <person name="Jarju S."/>
            <person name="Secka A."/>
            <person name="Antonio M."/>
            <person name="Oren A."/>
            <person name="Chaudhuri R.R."/>
            <person name="La Ragione R."/>
            <person name="Hildebrand F."/>
            <person name="Pallen M.J."/>
        </authorList>
    </citation>
    <scope>NUCLEOTIDE SEQUENCE</scope>
    <source>
        <strain evidence="4">687</strain>
    </source>
</reference>
<accession>A0A9E2KLV6</accession>
<comment type="caution">
    <text evidence="4">The sequence shown here is derived from an EMBL/GenBank/DDBJ whole genome shotgun (WGS) entry which is preliminary data.</text>
</comment>
<evidence type="ECO:0000256" key="2">
    <source>
        <dbReference type="ARBA" id="ARBA00022801"/>
    </source>
</evidence>
<dbReference type="GO" id="GO:0016787">
    <property type="term" value="F:hydrolase activity"/>
    <property type="evidence" value="ECO:0007669"/>
    <property type="project" value="UniProtKB-KW"/>
</dbReference>
<sequence>MDLSPLAQILPEIEARRTFKASRIFTIEELKLKFHNGEERVYERIVGGRGAVMIVPYDGTHFYLTAEYAGGLHQYSLGLVKGKIDEGESGQEAALRELAEEIGLGARRISLLRAPVTVAPGMLELSMHLYLAEDLYPHQLSGDEPEPIQIIKASPAEVKDLIFKPDAPLHEARAAFALTLALHKIGAL</sequence>
<keyword evidence="2 4" id="KW-0378">Hydrolase</keyword>
<dbReference type="PROSITE" id="PS00893">
    <property type="entry name" value="NUDIX_BOX"/>
    <property type="match status" value="1"/>
</dbReference>